<feature type="binding site" evidence="7">
    <location>
        <begin position="79"/>
        <end position="81"/>
    </location>
    <ligand>
        <name>FMN</name>
        <dbReference type="ChEBI" id="CHEBI:58210"/>
    </ligand>
</feature>
<dbReference type="GO" id="GO:0005886">
    <property type="term" value="C:plasma membrane"/>
    <property type="evidence" value="ECO:0007669"/>
    <property type="project" value="TreeGrafter"/>
</dbReference>
<evidence type="ECO:0000256" key="1">
    <source>
        <dbReference type="ARBA" id="ARBA00001917"/>
    </source>
</evidence>
<feature type="binding site" evidence="7">
    <location>
        <position position="275"/>
    </location>
    <ligand>
        <name>FMN</name>
        <dbReference type="ChEBI" id="CHEBI:58210"/>
    </ligand>
</feature>
<gene>
    <name evidence="9" type="ORF">Sant_2150</name>
</gene>
<dbReference type="GO" id="GO:0009060">
    <property type="term" value="P:aerobic respiration"/>
    <property type="evidence" value="ECO:0007669"/>
    <property type="project" value="TreeGrafter"/>
</dbReference>
<feature type="binding site" evidence="7">
    <location>
        <position position="166"/>
    </location>
    <ligand>
        <name>glyoxylate</name>
        <dbReference type="ChEBI" id="CHEBI:36655"/>
    </ligand>
</feature>
<feature type="binding site" evidence="7">
    <location>
        <position position="26"/>
    </location>
    <ligand>
        <name>glyoxylate</name>
        <dbReference type="ChEBI" id="CHEBI:36655"/>
    </ligand>
</feature>
<keyword evidence="2 7" id="KW-0285">Flavoprotein</keyword>
<feature type="binding site" evidence="7">
    <location>
        <position position="280"/>
    </location>
    <ligand>
        <name>glyoxylate</name>
        <dbReference type="ChEBI" id="CHEBI:36655"/>
    </ligand>
</feature>
<evidence type="ECO:0000256" key="4">
    <source>
        <dbReference type="ARBA" id="ARBA00023002"/>
    </source>
</evidence>
<evidence type="ECO:0000256" key="7">
    <source>
        <dbReference type="PIRSR" id="PIRSR000138-2"/>
    </source>
</evidence>
<dbReference type="OrthoDB" id="9770452at2"/>
<feature type="binding site" evidence="7">
    <location>
        <position position="277"/>
    </location>
    <ligand>
        <name>glyoxylate</name>
        <dbReference type="ChEBI" id="CHEBI:36655"/>
    </ligand>
</feature>
<feature type="binding site" evidence="7">
    <location>
        <position position="253"/>
    </location>
    <ligand>
        <name>FMN</name>
        <dbReference type="ChEBI" id="CHEBI:58210"/>
    </ligand>
</feature>
<feature type="binding site" evidence="7">
    <location>
        <begin position="308"/>
        <end position="312"/>
    </location>
    <ligand>
        <name>FMN</name>
        <dbReference type="ChEBI" id="CHEBI:58210"/>
    </ligand>
</feature>
<dbReference type="InterPro" id="IPR037396">
    <property type="entry name" value="FMN_HAD"/>
</dbReference>
<feature type="active site" description="Proton acceptor" evidence="6">
    <location>
        <position position="277"/>
    </location>
</feature>
<dbReference type="InterPro" id="IPR013785">
    <property type="entry name" value="Aldolase_TIM"/>
</dbReference>
<dbReference type="KEGG" id="sod:Sant_2150"/>
<dbReference type="GO" id="GO:0004459">
    <property type="term" value="F:L-lactate dehydrogenase (NAD+) activity"/>
    <property type="evidence" value="ECO:0007669"/>
    <property type="project" value="TreeGrafter"/>
</dbReference>
<comment type="cofactor">
    <cofactor evidence="1">
        <name>FMN</name>
        <dbReference type="ChEBI" id="CHEBI:58210"/>
    </cofactor>
</comment>
<dbReference type="PANTHER" id="PTHR10578:SF107">
    <property type="entry name" value="2-HYDROXYACID OXIDASE 1"/>
    <property type="match status" value="1"/>
</dbReference>
<reference evidence="9 10" key="1">
    <citation type="journal article" date="2014" name="Genome Biol. Evol.">
        <title>Genome degeneration and adaptation in a nascent stage of symbiosis.</title>
        <authorList>
            <person name="Oakeson K.F."/>
            <person name="Gil R."/>
            <person name="Clayton A.L."/>
            <person name="Dunn D.M."/>
            <person name="von Niederhausern A.C."/>
            <person name="Hamil C."/>
            <person name="Aoyagi A."/>
            <person name="Duval B."/>
            <person name="Baca A."/>
            <person name="Silva F.J."/>
            <person name="Vallier A."/>
            <person name="Jackson D.G."/>
            <person name="Latorre A."/>
            <person name="Weiss R.B."/>
            <person name="Heddi A."/>
            <person name="Moya A."/>
            <person name="Dale C."/>
        </authorList>
    </citation>
    <scope>NUCLEOTIDE SEQUENCE [LARGE SCALE GENOMIC DNA]</scope>
    <source>
        <strain evidence="9 10">HS1</strain>
    </source>
</reference>
<dbReference type="Pfam" id="PF01070">
    <property type="entry name" value="FMN_dh"/>
    <property type="match status" value="1"/>
</dbReference>
<dbReference type="InterPro" id="IPR008259">
    <property type="entry name" value="FMN_hydac_DH_AS"/>
</dbReference>
<dbReference type="FunFam" id="3.20.20.70:FF:000029">
    <property type="entry name" value="L-lactate dehydrogenase"/>
    <property type="match status" value="1"/>
</dbReference>
<dbReference type="EMBL" id="CP006569">
    <property type="protein sequence ID" value="AHF77197.1"/>
    <property type="molecule type" value="Genomic_DNA"/>
</dbReference>
<feature type="binding site" evidence="7">
    <location>
        <begin position="331"/>
        <end position="332"/>
    </location>
    <ligand>
        <name>FMN</name>
        <dbReference type="ChEBI" id="CHEBI:58210"/>
    </ligand>
</feature>
<dbReference type="HOGENOM" id="CLU_020639_0_0_6"/>
<evidence type="ECO:0000313" key="10">
    <source>
        <dbReference type="Proteomes" id="UP000019028"/>
    </source>
</evidence>
<dbReference type="NCBIfam" id="NF008398">
    <property type="entry name" value="PRK11197.1"/>
    <property type="match status" value="1"/>
</dbReference>
<feature type="binding site" evidence="7">
    <location>
        <position position="108"/>
    </location>
    <ligand>
        <name>FMN</name>
        <dbReference type="ChEBI" id="CHEBI:58210"/>
    </ligand>
</feature>
<keyword evidence="4" id="KW-0560">Oxidoreductase</keyword>
<accession>W0HXF0</accession>
<dbReference type="PROSITE" id="PS00557">
    <property type="entry name" value="FMN_HYDROXY_ACID_DH_1"/>
    <property type="match status" value="1"/>
</dbReference>
<dbReference type="InterPro" id="IPR012133">
    <property type="entry name" value="Alpha-hydoxy_acid_DH_FMN"/>
</dbReference>
<dbReference type="RefSeq" id="WP_025422327.1">
    <property type="nucleotide sequence ID" value="NZ_CP006569.1"/>
</dbReference>
<evidence type="ECO:0000259" key="8">
    <source>
        <dbReference type="PROSITE" id="PS51349"/>
    </source>
</evidence>
<comment type="similarity">
    <text evidence="5">Belongs to the FMN-dependent alpha-hydroxy acid dehydrogenase family.</text>
</comment>
<dbReference type="PANTHER" id="PTHR10578">
    <property type="entry name" value="S -2-HYDROXY-ACID OXIDASE-RELATED"/>
    <property type="match status" value="1"/>
</dbReference>
<dbReference type="CDD" id="cd02809">
    <property type="entry name" value="alpha_hydroxyacid_oxid_FMN"/>
    <property type="match status" value="1"/>
</dbReference>
<dbReference type="Gene3D" id="3.20.20.70">
    <property type="entry name" value="Aldolase class I"/>
    <property type="match status" value="1"/>
</dbReference>
<dbReference type="PIRSF" id="PIRSF000138">
    <property type="entry name" value="Al-hdrx_acd_dh"/>
    <property type="match status" value="1"/>
</dbReference>
<feature type="binding site" evidence="7">
    <location>
        <position position="129"/>
    </location>
    <ligand>
        <name>FMN</name>
        <dbReference type="ChEBI" id="CHEBI:58210"/>
    </ligand>
</feature>
<feature type="binding site" evidence="7">
    <location>
        <position position="131"/>
    </location>
    <ligand>
        <name>glyoxylate</name>
        <dbReference type="ChEBI" id="CHEBI:36655"/>
    </ligand>
</feature>
<feature type="binding site" evidence="7">
    <location>
        <position position="157"/>
    </location>
    <ligand>
        <name>FMN</name>
        <dbReference type="ChEBI" id="CHEBI:58210"/>
    </ligand>
</feature>
<dbReference type="SUPFAM" id="SSF51395">
    <property type="entry name" value="FMN-linked oxidoreductases"/>
    <property type="match status" value="1"/>
</dbReference>
<keyword evidence="3 7" id="KW-0288">FMN</keyword>
<name>W0HXF0_9GAMM</name>
<organism evidence="9 10">
    <name type="scientific">Sodalis praecaptivus</name>
    <dbReference type="NCBI Taxonomy" id="1239307"/>
    <lineage>
        <taxon>Bacteria</taxon>
        <taxon>Pseudomonadati</taxon>
        <taxon>Pseudomonadota</taxon>
        <taxon>Gammaproteobacteria</taxon>
        <taxon>Enterobacterales</taxon>
        <taxon>Bruguierivoracaceae</taxon>
        <taxon>Sodalis</taxon>
    </lineage>
</organism>
<keyword evidence="10" id="KW-1185">Reference proteome</keyword>
<proteinExistence type="inferred from homology"/>
<dbReference type="PROSITE" id="PS51349">
    <property type="entry name" value="FMN_HYDROXY_ACID_DH_2"/>
    <property type="match status" value="1"/>
</dbReference>
<evidence type="ECO:0000256" key="2">
    <source>
        <dbReference type="ARBA" id="ARBA00022630"/>
    </source>
</evidence>
<dbReference type="Proteomes" id="UP000019028">
    <property type="component" value="Chromosome"/>
</dbReference>
<evidence type="ECO:0000313" key="9">
    <source>
        <dbReference type="EMBL" id="AHF77197.1"/>
    </source>
</evidence>
<protein>
    <submittedName>
        <fullName evidence="9">L-lactate dehydrogenase (Cytochrome)</fullName>
    </submittedName>
</protein>
<evidence type="ECO:0000256" key="3">
    <source>
        <dbReference type="ARBA" id="ARBA00022643"/>
    </source>
</evidence>
<dbReference type="AlphaFoldDB" id="W0HXF0"/>
<evidence type="ECO:0000256" key="6">
    <source>
        <dbReference type="PIRSR" id="PIRSR000138-1"/>
    </source>
</evidence>
<evidence type="ECO:0000256" key="5">
    <source>
        <dbReference type="ARBA" id="ARBA00024042"/>
    </source>
</evidence>
<dbReference type="GO" id="GO:0010181">
    <property type="term" value="F:FMN binding"/>
    <property type="evidence" value="ECO:0007669"/>
    <property type="project" value="InterPro"/>
</dbReference>
<feature type="domain" description="FMN hydroxy acid dehydrogenase" evidence="8">
    <location>
        <begin position="1"/>
        <end position="382"/>
    </location>
</feature>
<dbReference type="InterPro" id="IPR000262">
    <property type="entry name" value="FMN-dep_DH"/>
</dbReference>
<sequence length="408" mass="44284">MRQTITCLDDLQRLARRRVPRLFYDYVDSGSWTQATYRENSEDLARLHFRQRVGCNVEHITTRTTILGQPVSLPLILAPTGLTGMVYPDGELLAARAAAAAGVPYTLSTVSISSIEAVAAECAKPFWFQLYMMKDRGFIADLIARADAAGCSALVLTLDLPIQGQRHKDIRNGLSVPPALTLRGMMSMLMHPRWCLGMLQTPRRTFGNIVGHANGVTDTLGFAEWVSRQFDRSFCWEDIAWVKQRWRGKLVIKGIMDSADAGQAFAAGADAIVVSNHGGRQLDGAPSTISVLPAITESVGGAGEIIMDSGIRSGQDIVRALAMGADSVMIGRAFLYGLGALGEAGVTLCLDLLRKEMESTMALCGVTRIDALSPQHIVDYPWPLTAGHAAARRFQPPALQPIAEAPHR</sequence>
<dbReference type="PATRIC" id="fig|1239307.3.peg.2378"/>